<keyword evidence="3" id="KW-1185">Reference proteome</keyword>
<gene>
    <name evidence="2" type="ordered locus">GAU_2700</name>
</gene>
<dbReference type="HOGENOM" id="CLU_640546_0_0_0"/>
<dbReference type="STRING" id="379066.GAU_2700"/>
<proteinExistence type="predicted"/>
<evidence type="ECO:0000256" key="1">
    <source>
        <dbReference type="SAM" id="MobiDB-lite"/>
    </source>
</evidence>
<dbReference type="KEGG" id="gau:GAU_2700"/>
<dbReference type="PROSITE" id="PS51257">
    <property type="entry name" value="PROKAR_LIPOPROTEIN"/>
    <property type="match status" value="1"/>
</dbReference>
<dbReference type="AlphaFoldDB" id="C1AAE4"/>
<protein>
    <submittedName>
        <fullName evidence="2">Uncharacterized protein</fullName>
    </submittedName>
</protein>
<dbReference type="EMBL" id="AP009153">
    <property type="protein sequence ID" value="BAH39742.1"/>
    <property type="molecule type" value="Genomic_DNA"/>
</dbReference>
<feature type="region of interest" description="Disordered" evidence="1">
    <location>
        <begin position="396"/>
        <end position="423"/>
    </location>
</feature>
<evidence type="ECO:0000313" key="2">
    <source>
        <dbReference type="EMBL" id="BAH39742.1"/>
    </source>
</evidence>
<feature type="compositionally biased region" description="Polar residues" evidence="1">
    <location>
        <begin position="414"/>
        <end position="423"/>
    </location>
</feature>
<name>C1AAE4_GEMAT</name>
<organism evidence="2 3">
    <name type="scientific">Gemmatimonas aurantiaca (strain DSM 14586 / JCM 11422 / NBRC 100505 / T-27)</name>
    <dbReference type="NCBI Taxonomy" id="379066"/>
    <lineage>
        <taxon>Bacteria</taxon>
        <taxon>Pseudomonadati</taxon>
        <taxon>Gemmatimonadota</taxon>
        <taxon>Gemmatimonadia</taxon>
        <taxon>Gemmatimonadales</taxon>
        <taxon>Gemmatimonadaceae</taxon>
        <taxon>Gemmatimonas</taxon>
    </lineage>
</organism>
<evidence type="ECO:0000313" key="3">
    <source>
        <dbReference type="Proteomes" id="UP000002209"/>
    </source>
</evidence>
<accession>C1AAE4</accession>
<reference evidence="3" key="1">
    <citation type="submission" date="2006-03" db="EMBL/GenBank/DDBJ databases">
        <title>Complete genome sequence of Gemmatimonas aurantiaca T-27 that represents a novel phylum Gemmatimonadetes.</title>
        <authorList>
            <person name="Takasaki K."/>
            <person name="Ichikawa N."/>
            <person name="Miura H."/>
            <person name="Matsushita S."/>
            <person name="Watanabe Y."/>
            <person name="Oguchi A."/>
            <person name="Ankai A."/>
            <person name="Yashiro I."/>
            <person name="Takahashi M."/>
            <person name="Terui Y."/>
            <person name="Fukui S."/>
            <person name="Yokoyama H."/>
            <person name="Tanikawa S."/>
            <person name="Hanada S."/>
            <person name="Kamagata Y."/>
            <person name="Fujita N."/>
        </authorList>
    </citation>
    <scope>NUCLEOTIDE SEQUENCE [LARGE SCALE GENOMIC DNA]</scope>
    <source>
        <strain evidence="3">T-27 / DSM 14586 / JCM 11422 / NBRC 100505</strain>
    </source>
</reference>
<sequence>MPGLSQRMTRHLRVKASALAMAVWGTACDAPGELRQALPAAEFLFAAGDSTYWVRSGGEGMRVRSAPILLTQVDGRLFEIFIGDDGAEYPDASFATARLWARSLQARDSTLLFADSTVLRELTDWRRRHPQQTEIDPTDEDVVDDPQTVVQDDIEILDVHGPYLTFEHLLNVDIDGGPEHIHTGRRYVVDVRSGRVMSLGDLLGPKESAGVAARARASLTQLIDSIRTAGNGGDDRAAIAMETLDTFTFDSTSFGITDLAREPAVAFMVPGRGLDGEALALHLPAIGVSPPVWWKPVKTTLPEWSADSSIVRWDRSSYRIAARPSPDGDALALVLSSRSGVGGQHEWPVATVGAPAYQLIALESPPLDSASRAALARAFDVSTALDGMVQRARYRGTAPRSVPEAPSRWRLTSHRVTSNPVAP</sequence>
<dbReference type="eggNOG" id="ENOG5033UEU">
    <property type="taxonomic scope" value="Bacteria"/>
</dbReference>
<dbReference type="Proteomes" id="UP000002209">
    <property type="component" value="Chromosome"/>
</dbReference>